<dbReference type="HOGENOM" id="CLU_086812_0_1_1"/>
<evidence type="ECO:0000313" key="3">
    <source>
        <dbReference type="EMBL" id="EOY01449.1"/>
    </source>
</evidence>
<accession>A0A061EGL6</accession>
<gene>
    <name evidence="3" type="ORF">TCM_011331</name>
</gene>
<reference evidence="3 4" key="1">
    <citation type="journal article" date="2013" name="Genome Biol.">
        <title>The genome sequence of the most widely cultivated cacao type and its use to identify candidate genes regulating pod color.</title>
        <authorList>
            <person name="Motamayor J.C."/>
            <person name="Mockaitis K."/>
            <person name="Schmutz J."/>
            <person name="Haiminen N."/>
            <person name="Iii D.L."/>
            <person name="Cornejo O."/>
            <person name="Findley S.D."/>
            <person name="Zheng P."/>
            <person name="Utro F."/>
            <person name="Royaert S."/>
            <person name="Saski C."/>
            <person name="Jenkins J."/>
            <person name="Podicheti R."/>
            <person name="Zhao M."/>
            <person name="Scheffler B.E."/>
            <person name="Stack J.C."/>
            <person name="Feltus F.A."/>
            <person name="Mustiga G.M."/>
            <person name="Amores F."/>
            <person name="Phillips W."/>
            <person name="Marelli J.P."/>
            <person name="May G.D."/>
            <person name="Shapiro H."/>
            <person name="Ma J."/>
            <person name="Bustamante C.D."/>
            <person name="Schnell R.J."/>
            <person name="Main D."/>
            <person name="Gilbert D."/>
            <person name="Parida L."/>
            <person name="Kuhn D.N."/>
        </authorList>
    </citation>
    <scope>NUCLEOTIDE SEQUENCE [LARGE SCALE GENOMIC DNA]</scope>
    <source>
        <strain evidence="4">cv. Matina 1-6</strain>
    </source>
</reference>
<evidence type="ECO:0000256" key="2">
    <source>
        <dbReference type="SAM" id="SignalP"/>
    </source>
</evidence>
<keyword evidence="1" id="KW-1133">Transmembrane helix</keyword>
<dbReference type="AlphaFoldDB" id="A0A061EGL6"/>
<keyword evidence="2" id="KW-0732">Signal</keyword>
<organism evidence="3 4">
    <name type="scientific">Theobroma cacao</name>
    <name type="common">Cacao</name>
    <name type="synonym">Cocoa</name>
    <dbReference type="NCBI Taxonomy" id="3641"/>
    <lineage>
        <taxon>Eukaryota</taxon>
        <taxon>Viridiplantae</taxon>
        <taxon>Streptophyta</taxon>
        <taxon>Embryophyta</taxon>
        <taxon>Tracheophyta</taxon>
        <taxon>Spermatophyta</taxon>
        <taxon>Magnoliopsida</taxon>
        <taxon>eudicotyledons</taxon>
        <taxon>Gunneridae</taxon>
        <taxon>Pentapetalae</taxon>
        <taxon>rosids</taxon>
        <taxon>malvids</taxon>
        <taxon>Malvales</taxon>
        <taxon>Malvaceae</taxon>
        <taxon>Byttnerioideae</taxon>
        <taxon>Theobroma</taxon>
    </lineage>
</organism>
<feature type="transmembrane region" description="Helical" evidence="1">
    <location>
        <begin position="65"/>
        <end position="85"/>
    </location>
</feature>
<sequence length="133" mass="14127">MGALCKVLDAILLRMLVLISVAAPLRDSQSVLHESIYPELLWPLALLNVYGMLASKPWLNTTCRIFGASLVTSMAAILGELLGSPKASDKLLIVYSPFTGFGILAMLRGLVPHSGKAAPTTGKGPALARKKRA</sequence>
<protein>
    <submittedName>
        <fullName evidence="3">Transmembrane protein 97, putative</fullName>
    </submittedName>
</protein>
<dbReference type="STRING" id="3641.A0A061EGL6"/>
<dbReference type="eggNOG" id="ENOG502RZ62">
    <property type="taxonomic scope" value="Eukaryota"/>
</dbReference>
<dbReference type="OMA" id="NTTCRIF"/>
<feature type="chain" id="PRO_5001597199" evidence="2">
    <location>
        <begin position="23"/>
        <end position="133"/>
    </location>
</feature>
<feature type="transmembrane region" description="Helical" evidence="1">
    <location>
        <begin position="91"/>
        <end position="111"/>
    </location>
</feature>
<dbReference type="GO" id="GO:0005783">
    <property type="term" value="C:endoplasmic reticulum"/>
    <property type="evidence" value="ECO:0000318"/>
    <property type="project" value="GO_Central"/>
</dbReference>
<dbReference type="InParanoid" id="A0A061EGL6"/>
<feature type="signal peptide" evidence="2">
    <location>
        <begin position="1"/>
        <end position="22"/>
    </location>
</feature>
<keyword evidence="1 3" id="KW-0812">Transmembrane</keyword>
<dbReference type="InterPro" id="IPR051987">
    <property type="entry name" value="Sigma-2_receptor-like"/>
</dbReference>
<keyword evidence="4" id="KW-1185">Reference proteome</keyword>
<dbReference type="EMBL" id="CM001880">
    <property type="protein sequence ID" value="EOY01449.1"/>
    <property type="molecule type" value="Genomic_DNA"/>
</dbReference>
<proteinExistence type="predicted"/>
<keyword evidence="1" id="KW-0472">Membrane</keyword>
<dbReference type="Proteomes" id="UP000026915">
    <property type="component" value="Chromosome 2"/>
</dbReference>
<name>A0A061EGL6_THECC</name>
<dbReference type="Gramene" id="EOY01449">
    <property type="protein sequence ID" value="EOY01449"/>
    <property type="gene ID" value="TCM_011331"/>
</dbReference>
<dbReference type="PANTHER" id="PTHR31204">
    <property type="entry name" value="SIGMA INTRACELLULAR RECEPTOR 2"/>
    <property type="match status" value="1"/>
</dbReference>
<evidence type="ECO:0000256" key="1">
    <source>
        <dbReference type="SAM" id="Phobius"/>
    </source>
</evidence>
<evidence type="ECO:0000313" key="4">
    <source>
        <dbReference type="Proteomes" id="UP000026915"/>
    </source>
</evidence>
<dbReference type="PANTHER" id="PTHR31204:SF1">
    <property type="entry name" value="SIGMA INTRACELLULAR RECEPTOR 2"/>
    <property type="match status" value="1"/>
</dbReference>